<keyword evidence="4" id="KW-1185">Reference proteome</keyword>
<keyword evidence="2" id="KW-0472">Membrane</keyword>
<keyword evidence="2" id="KW-0812">Transmembrane</keyword>
<organism evidence="3 4">
    <name type="scientific">Mugilogobius chulae</name>
    <name type="common">yellowstripe goby</name>
    <dbReference type="NCBI Taxonomy" id="88201"/>
    <lineage>
        <taxon>Eukaryota</taxon>
        <taxon>Metazoa</taxon>
        <taxon>Chordata</taxon>
        <taxon>Craniata</taxon>
        <taxon>Vertebrata</taxon>
        <taxon>Euteleostomi</taxon>
        <taxon>Actinopterygii</taxon>
        <taxon>Neopterygii</taxon>
        <taxon>Teleostei</taxon>
        <taxon>Neoteleostei</taxon>
        <taxon>Acanthomorphata</taxon>
        <taxon>Gobiaria</taxon>
        <taxon>Gobiiformes</taxon>
        <taxon>Gobioidei</taxon>
        <taxon>Gobiidae</taxon>
        <taxon>Gobionellinae</taxon>
        <taxon>Mugilogobius</taxon>
    </lineage>
</organism>
<evidence type="ECO:0000256" key="1">
    <source>
        <dbReference type="SAM" id="MobiDB-lite"/>
    </source>
</evidence>
<sequence>MLRFLTADNPSGGKNPEKNVQSEEIFAAGAEAQVFSEVTKPFTASACFCSGFGCFSICARTGPEPGPENQDRTDQKNQDQQNRREPAAAKSVFLRRFPVFAFLVFLVQFSPVFLRRCVGSPVFASPFRRSFPPFLALLFCGLDADPWRVSELRVKLLLLLFSQPQHPEAL</sequence>
<evidence type="ECO:0000313" key="3">
    <source>
        <dbReference type="EMBL" id="KAK7893272.1"/>
    </source>
</evidence>
<feature type="compositionally biased region" description="Basic and acidic residues" evidence="1">
    <location>
        <begin position="69"/>
        <end position="85"/>
    </location>
</feature>
<evidence type="ECO:0008006" key="5">
    <source>
        <dbReference type="Google" id="ProtNLM"/>
    </source>
</evidence>
<feature type="transmembrane region" description="Helical" evidence="2">
    <location>
        <begin position="93"/>
        <end position="114"/>
    </location>
</feature>
<proteinExistence type="predicted"/>
<gene>
    <name evidence="3" type="ORF">WMY93_022424</name>
</gene>
<name>A0AAW0NBE5_9GOBI</name>
<dbReference type="Proteomes" id="UP001460270">
    <property type="component" value="Unassembled WGS sequence"/>
</dbReference>
<evidence type="ECO:0000256" key="2">
    <source>
        <dbReference type="SAM" id="Phobius"/>
    </source>
</evidence>
<accession>A0AAW0NBE5</accession>
<feature type="region of interest" description="Disordered" evidence="1">
    <location>
        <begin position="63"/>
        <end position="85"/>
    </location>
</feature>
<reference evidence="4" key="1">
    <citation type="submission" date="2024-04" db="EMBL/GenBank/DDBJ databases">
        <title>Salinicola lusitanus LLJ914,a marine bacterium isolated from the Okinawa Trough.</title>
        <authorList>
            <person name="Li J."/>
        </authorList>
    </citation>
    <scope>NUCLEOTIDE SEQUENCE [LARGE SCALE GENOMIC DNA]</scope>
</reference>
<dbReference type="EMBL" id="JBBPFD010000016">
    <property type="protein sequence ID" value="KAK7893272.1"/>
    <property type="molecule type" value="Genomic_DNA"/>
</dbReference>
<comment type="caution">
    <text evidence="3">The sequence shown here is derived from an EMBL/GenBank/DDBJ whole genome shotgun (WGS) entry which is preliminary data.</text>
</comment>
<dbReference type="AlphaFoldDB" id="A0AAW0NBE5"/>
<keyword evidence="2" id="KW-1133">Transmembrane helix</keyword>
<protein>
    <recommendedName>
        <fullName evidence="5">Transmembrane protein</fullName>
    </recommendedName>
</protein>
<evidence type="ECO:0000313" key="4">
    <source>
        <dbReference type="Proteomes" id="UP001460270"/>
    </source>
</evidence>